<evidence type="ECO:0000259" key="2">
    <source>
        <dbReference type="PROSITE" id="PS50815"/>
    </source>
</evidence>
<dbReference type="OrthoDB" id="21254at2759"/>
<evidence type="ECO:0000313" key="4">
    <source>
        <dbReference type="Proteomes" id="UP000094236"/>
    </source>
</evidence>
<dbReference type="PROSITE" id="PS50815">
    <property type="entry name" value="HORMA"/>
    <property type="match status" value="1"/>
</dbReference>
<dbReference type="STRING" id="669874.A0A1E4TW19"/>
<protein>
    <recommendedName>
        <fullName evidence="2">HORMA domain-containing protein</fullName>
    </recommendedName>
</protein>
<dbReference type="InterPro" id="IPR036570">
    <property type="entry name" value="HORMA_dom_sf"/>
</dbReference>
<dbReference type="InterPro" id="IPR045091">
    <property type="entry name" value="Mad2-like"/>
</dbReference>
<evidence type="ECO:0000313" key="3">
    <source>
        <dbReference type="EMBL" id="ODV95983.1"/>
    </source>
</evidence>
<dbReference type="AlphaFoldDB" id="A0A1E4TW19"/>
<dbReference type="InterPro" id="IPR003511">
    <property type="entry name" value="HORMA_dom"/>
</dbReference>
<dbReference type="Proteomes" id="UP000094236">
    <property type="component" value="Unassembled WGS sequence"/>
</dbReference>
<keyword evidence="4" id="KW-1185">Reference proteome</keyword>
<evidence type="ECO:0000256" key="1">
    <source>
        <dbReference type="ARBA" id="ARBA00010348"/>
    </source>
</evidence>
<dbReference type="GO" id="GO:0016035">
    <property type="term" value="C:zeta DNA polymerase complex"/>
    <property type="evidence" value="ECO:0007669"/>
    <property type="project" value="TreeGrafter"/>
</dbReference>
<dbReference type="Gene3D" id="3.30.900.10">
    <property type="entry name" value="HORMA domain"/>
    <property type="match status" value="1"/>
</dbReference>
<feature type="domain" description="HORMA" evidence="2">
    <location>
        <begin position="11"/>
        <end position="217"/>
    </location>
</feature>
<reference evidence="4" key="1">
    <citation type="submission" date="2016-05" db="EMBL/GenBank/DDBJ databases">
        <title>Comparative genomics of biotechnologically important yeasts.</title>
        <authorList>
            <consortium name="DOE Joint Genome Institute"/>
            <person name="Riley R."/>
            <person name="Haridas S."/>
            <person name="Wolfe K.H."/>
            <person name="Lopes M.R."/>
            <person name="Hittinger C.T."/>
            <person name="Goker M."/>
            <person name="Salamov A."/>
            <person name="Wisecaver J."/>
            <person name="Long T.M."/>
            <person name="Aerts A.L."/>
            <person name="Barry K."/>
            <person name="Choi C."/>
            <person name="Clum A."/>
            <person name="Coughlan A.Y."/>
            <person name="Deshpande S."/>
            <person name="Douglass A.P."/>
            <person name="Hanson S.J."/>
            <person name="Klenk H.-P."/>
            <person name="Labutti K."/>
            <person name="Lapidus A."/>
            <person name="Lindquist E."/>
            <person name="Lipzen A."/>
            <person name="Meier-Kolthoff J.P."/>
            <person name="Ohm R.A."/>
            <person name="Otillar R.P."/>
            <person name="Pangilinan J."/>
            <person name="Peng Y."/>
            <person name="Rokas A."/>
            <person name="Rosa C.A."/>
            <person name="Scheuner C."/>
            <person name="Sibirny A.A."/>
            <person name="Slot J.C."/>
            <person name="Stielow J.B."/>
            <person name="Sun H."/>
            <person name="Kurtzman C.P."/>
            <person name="Blackwell M."/>
            <person name="Grigoriev I.V."/>
            <person name="Jeffries T.W."/>
        </authorList>
    </citation>
    <scope>NUCLEOTIDE SEQUENCE [LARGE SCALE GENOMIC DNA]</scope>
    <source>
        <strain evidence="4">NRRL Y-2460</strain>
    </source>
</reference>
<accession>A0A1E4TW19</accession>
<dbReference type="PANTHER" id="PTHR11842">
    <property type="entry name" value="MITOTIC SPINDLE ASSEMBLY CHECKPOINT PROTEIN MAD2"/>
    <property type="match status" value="1"/>
</dbReference>
<organism evidence="3 4">
    <name type="scientific">Pachysolen tannophilus NRRL Y-2460</name>
    <dbReference type="NCBI Taxonomy" id="669874"/>
    <lineage>
        <taxon>Eukaryota</taxon>
        <taxon>Fungi</taxon>
        <taxon>Dikarya</taxon>
        <taxon>Ascomycota</taxon>
        <taxon>Saccharomycotina</taxon>
        <taxon>Pichiomycetes</taxon>
        <taxon>Pachysolenaceae</taxon>
        <taxon>Pachysolen</taxon>
    </lineage>
</organism>
<dbReference type="SUPFAM" id="SSF56019">
    <property type="entry name" value="The spindle assembly checkpoint protein mad2"/>
    <property type="match status" value="1"/>
</dbReference>
<name>A0A1E4TW19_PACTA</name>
<proteinExistence type="inferred from homology"/>
<dbReference type="EMBL" id="KV454013">
    <property type="protein sequence ID" value="ODV95983.1"/>
    <property type="molecule type" value="Genomic_DNA"/>
</dbReference>
<sequence>MDQNDIPASVKNINLLLLEYLKSSINIILYYRNLYPHDSFAYHQSFKLKVPINRHPDVQNYISQFLNKINTGLLSEIVAIKFAIVDITKADAIVECFNVNLEEYIGNKLGNATGNSIGTDLVIDGLDWYDIYSSFKRNLISLIDNLRCLKEINMGKESEYKFKIFLELYSDGNGNGNELIYDDDDFVGSQNNNGHDTRKLYALNDIDVGYIKFNTCYEVSLGKK</sequence>
<comment type="similarity">
    <text evidence="1">Belongs to the MAD2 family.</text>
</comment>
<dbReference type="PANTHER" id="PTHR11842:SF10">
    <property type="entry name" value="MITOTIC SPINDLE ASSEMBLY CHECKPOINT PROTEIN MAD2B"/>
    <property type="match status" value="1"/>
</dbReference>
<gene>
    <name evidence="3" type="ORF">PACTADRAFT_49406</name>
</gene>